<proteinExistence type="predicted"/>
<protein>
    <submittedName>
        <fullName evidence="1">Uncharacterized protein</fullName>
    </submittedName>
</protein>
<evidence type="ECO:0000313" key="1">
    <source>
        <dbReference type="EMBL" id="SVD65062.1"/>
    </source>
</evidence>
<feature type="non-terminal residue" evidence="1">
    <location>
        <position position="115"/>
    </location>
</feature>
<accession>A0A382X1U6</accession>
<gene>
    <name evidence="1" type="ORF">METZ01_LOCUS417916</name>
</gene>
<name>A0A382X1U6_9ZZZZ</name>
<reference evidence="1" key="1">
    <citation type="submission" date="2018-05" db="EMBL/GenBank/DDBJ databases">
        <authorList>
            <person name="Lanie J.A."/>
            <person name="Ng W.-L."/>
            <person name="Kazmierczak K.M."/>
            <person name="Andrzejewski T.M."/>
            <person name="Davidsen T.M."/>
            <person name="Wayne K.J."/>
            <person name="Tettelin H."/>
            <person name="Glass J.I."/>
            <person name="Rusch D."/>
            <person name="Podicherti R."/>
            <person name="Tsui H.-C.T."/>
            <person name="Winkler M.E."/>
        </authorList>
    </citation>
    <scope>NUCLEOTIDE SEQUENCE</scope>
</reference>
<dbReference type="EMBL" id="UINC01164289">
    <property type="protein sequence ID" value="SVD65062.1"/>
    <property type="molecule type" value="Genomic_DNA"/>
</dbReference>
<sequence>MRGWRLSFILGIILSVQARAGGLPNDEYHTAYSFFSEGLVLVRTGAKEKALSSFVDARRKLEVISRQHATWNPAVVKSLLQKIDAEIIPLARALGITPAQIIGNAPPKAQAHSAR</sequence>
<organism evidence="1">
    <name type="scientific">marine metagenome</name>
    <dbReference type="NCBI Taxonomy" id="408172"/>
    <lineage>
        <taxon>unclassified sequences</taxon>
        <taxon>metagenomes</taxon>
        <taxon>ecological metagenomes</taxon>
    </lineage>
</organism>
<dbReference type="AlphaFoldDB" id="A0A382X1U6"/>